<organism evidence="4 5">
    <name type="scientific">Veillonella rogosae</name>
    <dbReference type="NCBI Taxonomy" id="423477"/>
    <lineage>
        <taxon>Bacteria</taxon>
        <taxon>Bacillati</taxon>
        <taxon>Bacillota</taxon>
        <taxon>Negativicutes</taxon>
        <taxon>Veillonellales</taxon>
        <taxon>Veillonellaceae</taxon>
        <taxon>Veillonella</taxon>
    </lineage>
</organism>
<dbReference type="InterPro" id="IPR036676">
    <property type="entry name" value="PurM-like_C_sf"/>
</dbReference>
<dbReference type="Proteomes" id="UP001164244">
    <property type="component" value="Chromosome"/>
</dbReference>
<sequence length="341" mass="37396">MLQYNEYNNQKLGDQMQLKDVGEFNFIRQIQDNTIYDSSTVVYGIGDDCAVYSAAPDMDQLISTDTMVEGVHFSFHYMMPYDVGHRLMTANLSDIAAMGGTPKQIVLSVAAPQQIDTEILDEIYRGIKAQCQRYKLNILGGDTVRTEGPMVWTVTIIGEVPKGTAVMRSGAQVGDVVGITNYVGYAATGLGALSYNLEGYDMTKIGHQRPDPQIELGEQLRQLGVHSMNDISDGLGSELNEIASASNISILVEESAIPLHEETYALAKHLQTKPVDYALYGGEDFQLVFTAPKSLVPKLENLAGITLIGEVVTGPPKVEMVTHDRTIKTIEAKGYNHFHES</sequence>
<dbReference type="PANTHER" id="PTHR30270">
    <property type="entry name" value="THIAMINE-MONOPHOSPHATE KINASE"/>
    <property type="match status" value="1"/>
</dbReference>
<feature type="binding site" evidence="1">
    <location>
        <position position="65"/>
    </location>
    <ligand>
        <name>Mg(2+)</name>
        <dbReference type="ChEBI" id="CHEBI:18420"/>
        <label>2</label>
    </ligand>
</feature>
<dbReference type="CDD" id="cd02194">
    <property type="entry name" value="ThiL"/>
    <property type="match status" value="1"/>
</dbReference>
<feature type="binding site" evidence="1">
    <location>
        <position position="94"/>
    </location>
    <ligand>
        <name>Mg(2+)</name>
        <dbReference type="ChEBI" id="CHEBI:18420"/>
        <label>2</label>
    </ligand>
</feature>
<feature type="domain" description="PurM-like N-terminal" evidence="2">
    <location>
        <begin position="46"/>
        <end position="160"/>
    </location>
</feature>
<dbReference type="GO" id="GO:0000287">
    <property type="term" value="F:magnesium ion binding"/>
    <property type="evidence" value="ECO:0007669"/>
    <property type="project" value="UniProtKB-UniRule"/>
</dbReference>
<dbReference type="GO" id="GO:0009228">
    <property type="term" value="P:thiamine biosynthetic process"/>
    <property type="evidence" value="ECO:0007669"/>
    <property type="project" value="UniProtKB-KW"/>
</dbReference>
<feature type="binding site" evidence="1">
    <location>
        <position position="124"/>
    </location>
    <ligand>
        <name>ATP</name>
        <dbReference type="ChEBI" id="CHEBI:30616"/>
    </ligand>
</feature>
<dbReference type="GO" id="GO:0009030">
    <property type="term" value="F:thiamine-phosphate kinase activity"/>
    <property type="evidence" value="ECO:0007669"/>
    <property type="project" value="UniProtKB-UniRule"/>
</dbReference>
<dbReference type="Pfam" id="PF02769">
    <property type="entry name" value="AIRS_C"/>
    <property type="match status" value="1"/>
</dbReference>
<feature type="binding site" evidence="1">
    <location>
        <position position="48"/>
    </location>
    <ligand>
        <name>Mg(2+)</name>
        <dbReference type="ChEBI" id="CHEBI:18420"/>
        <label>4</label>
    </ligand>
</feature>
<dbReference type="PIRSF" id="PIRSF005303">
    <property type="entry name" value="Thiam_monoph_kin"/>
    <property type="match status" value="1"/>
</dbReference>
<keyword evidence="1" id="KW-0479">Metal-binding</keyword>
<evidence type="ECO:0000259" key="3">
    <source>
        <dbReference type="Pfam" id="PF02769"/>
    </source>
</evidence>
<feature type="binding site" evidence="1">
    <location>
        <position position="63"/>
    </location>
    <ligand>
        <name>Mg(2+)</name>
        <dbReference type="ChEBI" id="CHEBI:18420"/>
        <label>4</label>
    </ligand>
</feature>
<feature type="binding site" evidence="1">
    <location>
        <position position="233"/>
    </location>
    <ligand>
        <name>Mg(2+)</name>
        <dbReference type="ChEBI" id="CHEBI:18420"/>
        <label>5</label>
    </ligand>
</feature>
<evidence type="ECO:0000256" key="1">
    <source>
        <dbReference type="HAMAP-Rule" id="MF_02128"/>
    </source>
</evidence>
<dbReference type="InterPro" id="IPR036921">
    <property type="entry name" value="PurM-like_N_sf"/>
</dbReference>
<dbReference type="EC" id="2.7.4.16" evidence="1"/>
<dbReference type="Gene3D" id="3.30.1330.10">
    <property type="entry name" value="PurM-like, N-terminal domain"/>
    <property type="match status" value="1"/>
</dbReference>
<dbReference type="AlphaFoldDB" id="A0AA46X8J8"/>
<dbReference type="KEGG" id="vrg:OKW85_04255"/>
<comment type="pathway">
    <text evidence="1">Cofactor biosynthesis; thiamine diphosphate biosynthesis; thiamine diphosphate from thiamine phosphate: step 1/1.</text>
</comment>
<keyword evidence="1" id="KW-0460">Magnesium</keyword>
<protein>
    <recommendedName>
        <fullName evidence="1">Thiamine-monophosphate kinase</fullName>
        <shortName evidence="1">TMP kinase</shortName>
        <shortName evidence="1">Thiamine-phosphate kinase</shortName>
        <ecNumber evidence="1">2.7.4.16</ecNumber>
    </recommendedName>
</protein>
<feature type="binding site" evidence="1">
    <location>
        <position position="142"/>
    </location>
    <ligand>
        <name>Mg(2+)</name>
        <dbReference type="ChEBI" id="CHEBI:18420"/>
        <label>1</label>
    </ligand>
</feature>
<dbReference type="EMBL" id="CP110418">
    <property type="protein sequence ID" value="UZG51816.1"/>
    <property type="molecule type" value="Genomic_DNA"/>
</dbReference>
<accession>A0AA46X8J8</accession>
<comment type="function">
    <text evidence="1">Catalyzes the ATP-dependent phosphorylation of thiamine-monophosphate (TMP) to form thiamine-pyrophosphate (TPP), the active form of vitamin B1.</text>
</comment>
<dbReference type="InterPro" id="IPR006283">
    <property type="entry name" value="ThiL-like"/>
</dbReference>
<feature type="binding site" evidence="1">
    <location>
        <position position="94"/>
    </location>
    <ligand>
        <name>Mg(2+)</name>
        <dbReference type="ChEBI" id="CHEBI:18420"/>
        <label>4</label>
    </ligand>
</feature>
<feature type="binding site" evidence="1">
    <location>
        <position position="48"/>
    </location>
    <ligand>
        <name>Mg(2+)</name>
        <dbReference type="ChEBI" id="CHEBI:18420"/>
        <label>3</label>
    </ligand>
</feature>
<feature type="binding site" evidence="1">
    <location>
        <position position="335"/>
    </location>
    <ligand>
        <name>substrate</name>
    </ligand>
</feature>
<dbReference type="PANTHER" id="PTHR30270:SF0">
    <property type="entry name" value="THIAMINE-MONOPHOSPHATE KINASE"/>
    <property type="match status" value="1"/>
</dbReference>
<feature type="binding site" evidence="1">
    <location>
        <position position="64"/>
    </location>
    <ligand>
        <name>Mg(2+)</name>
        <dbReference type="ChEBI" id="CHEBI:18420"/>
        <label>1</label>
    </ligand>
</feature>
<proteinExistence type="inferred from homology"/>
<comment type="catalytic activity">
    <reaction evidence="1">
        <text>thiamine phosphate + ATP = thiamine diphosphate + ADP</text>
        <dbReference type="Rhea" id="RHEA:15913"/>
        <dbReference type="ChEBI" id="CHEBI:30616"/>
        <dbReference type="ChEBI" id="CHEBI:37575"/>
        <dbReference type="ChEBI" id="CHEBI:58937"/>
        <dbReference type="ChEBI" id="CHEBI:456216"/>
        <dbReference type="EC" id="2.7.4.16"/>
    </reaction>
</comment>
<comment type="similarity">
    <text evidence="1">Belongs to the thiamine-monophosphate kinase family.</text>
</comment>
<reference evidence="4" key="1">
    <citation type="submission" date="2022-11" db="EMBL/GenBank/DDBJ databases">
        <title>Complete genome sequence of Veillonella rogosae KCOM 3468 isolated from human Subgingival dental plaque of Chronic peridontitis Lesion.</title>
        <authorList>
            <person name="Park S.-N."/>
            <person name="Lim Y.K."/>
            <person name="Kook J.-K."/>
        </authorList>
    </citation>
    <scope>NUCLEOTIDE SEQUENCE</scope>
    <source>
        <strain evidence="4">KCOM 3468</strain>
    </source>
</reference>
<dbReference type="NCBIfam" id="TIGR01379">
    <property type="entry name" value="thiL"/>
    <property type="match status" value="1"/>
</dbReference>
<name>A0AA46X8J8_9FIRM</name>
<dbReference type="SUPFAM" id="SSF55326">
    <property type="entry name" value="PurM N-terminal domain-like"/>
    <property type="match status" value="1"/>
</dbReference>
<dbReference type="InterPro" id="IPR016188">
    <property type="entry name" value="PurM-like_N"/>
</dbReference>
<dbReference type="SUPFAM" id="SSF56042">
    <property type="entry name" value="PurM C-terminal domain-like"/>
    <property type="match status" value="1"/>
</dbReference>
<evidence type="ECO:0000313" key="4">
    <source>
        <dbReference type="EMBL" id="UZG51816.1"/>
    </source>
</evidence>
<comment type="miscellaneous">
    <text evidence="1">Reaction mechanism of ThiL seems to utilize a direct, inline transfer of the gamma-phosphate of ATP to TMP rather than a phosphorylated enzyme intermediate.</text>
</comment>
<keyword evidence="1 4" id="KW-0418">Kinase</keyword>
<feature type="binding site" evidence="1">
    <location>
        <position position="168"/>
    </location>
    <ligand>
        <name>ATP</name>
        <dbReference type="ChEBI" id="CHEBI:30616"/>
    </ligand>
</feature>
<feature type="binding site" evidence="1">
    <location>
        <position position="232"/>
    </location>
    <ligand>
        <name>ATP</name>
        <dbReference type="ChEBI" id="CHEBI:30616"/>
    </ligand>
</feature>
<keyword evidence="1" id="KW-0784">Thiamine biosynthesis</keyword>
<dbReference type="HAMAP" id="MF_02128">
    <property type="entry name" value="TMP_kinase"/>
    <property type="match status" value="1"/>
</dbReference>
<keyword evidence="1" id="KW-0067">ATP-binding</keyword>
<keyword evidence="1" id="KW-0547">Nucleotide-binding</keyword>
<feature type="binding site" evidence="1">
    <location>
        <position position="65"/>
    </location>
    <ligand>
        <name>Mg(2+)</name>
        <dbReference type="ChEBI" id="CHEBI:18420"/>
        <label>1</label>
    </ligand>
</feature>
<feature type="binding site" evidence="1">
    <location>
        <position position="72"/>
    </location>
    <ligand>
        <name>substrate</name>
    </ligand>
</feature>
<dbReference type="GO" id="GO:0009229">
    <property type="term" value="P:thiamine diphosphate biosynthetic process"/>
    <property type="evidence" value="ECO:0007669"/>
    <property type="project" value="UniProtKB-UniRule"/>
</dbReference>
<evidence type="ECO:0000259" key="2">
    <source>
        <dbReference type="Pfam" id="PF00586"/>
    </source>
</evidence>
<keyword evidence="1 4" id="KW-0808">Transferase</keyword>
<feature type="binding site" evidence="1">
    <location>
        <begin position="141"/>
        <end position="142"/>
    </location>
    <ligand>
        <name>ATP</name>
        <dbReference type="ChEBI" id="CHEBI:30616"/>
    </ligand>
</feature>
<feature type="binding site" evidence="1">
    <location>
        <position position="230"/>
    </location>
    <ligand>
        <name>Mg(2+)</name>
        <dbReference type="ChEBI" id="CHEBI:18420"/>
        <label>3</label>
    </ligand>
</feature>
<dbReference type="InterPro" id="IPR010918">
    <property type="entry name" value="PurM-like_C_dom"/>
</dbReference>
<dbReference type="Pfam" id="PF00586">
    <property type="entry name" value="AIRS"/>
    <property type="match status" value="1"/>
</dbReference>
<gene>
    <name evidence="1 4" type="primary">thiL</name>
    <name evidence="4" type="ORF">OKW85_04255</name>
</gene>
<feature type="binding site" evidence="1">
    <location>
        <position position="283"/>
    </location>
    <ligand>
        <name>substrate</name>
    </ligand>
</feature>
<dbReference type="GO" id="GO:0005524">
    <property type="term" value="F:ATP binding"/>
    <property type="evidence" value="ECO:0007669"/>
    <property type="project" value="UniProtKB-UniRule"/>
</dbReference>
<feature type="binding site" evidence="1">
    <location>
        <position position="94"/>
    </location>
    <ligand>
        <name>Mg(2+)</name>
        <dbReference type="ChEBI" id="CHEBI:18420"/>
        <label>3</label>
    </ligand>
</feature>
<dbReference type="Gene3D" id="3.90.650.10">
    <property type="entry name" value="PurM-like C-terminal domain"/>
    <property type="match status" value="1"/>
</dbReference>
<evidence type="ECO:0000313" key="5">
    <source>
        <dbReference type="Proteomes" id="UP001164244"/>
    </source>
</evidence>
<feature type="domain" description="PurM-like C-terminal" evidence="3">
    <location>
        <begin position="212"/>
        <end position="315"/>
    </location>
</feature>